<reference evidence="5" key="1">
    <citation type="submission" date="2022-08" db="EMBL/GenBank/DDBJ databases">
        <title>Complete Genome Sequences of 2 Bosea sp. soil isolates.</title>
        <authorList>
            <person name="Alvarez Arevalo M."/>
            <person name="Sterndorff E.B."/>
            <person name="Faurdal D."/>
            <person name="Joergensen T.S."/>
            <person name="Weber T."/>
        </authorList>
    </citation>
    <scope>NUCLEOTIDE SEQUENCE</scope>
    <source>
        <strain evidence="5">NBC_00436</strain>
    </source>
</reference>
<dbReference type="SUPFAM" id="SSF53756">
    <property type="entry name" value="UDP-Glycosyltransferase/glycogen phosphorylase"/>
    <property type="match status" value="2"/>
</dbReference>
<feature type="domain" description="Glycosyltransferase 2-like" evidence="4">
    <location>
        <begin position="1349"/>
        <end position="1499"/>
    </location>
</feature>
<keyword evidence="5" id="KW-0328">Glycosyltransferase</keyword>
<evidence type="ECO:0000256" key="1">
    <source>
        <dbReference type="SAM" id="Coils"/>
    </source>
</evidence>
<dbReference type="EC" id="2.4.-.-" evidence="5"/>
<feature type="region of interest" description="Disordered" evidence="2">
    <location>
        <begin position="1"/>
        <end position="26"/>
    </location>
</feature>
<evidence type="ECO:0000259" key="3">
    <source>
        <dbReference type="Pfam" id="PF00534"/>
    </source>
</evidence>
<dbReference type="Gene3D" id="3.90.550.10">
    <property type="entry name" value="Spore Coat Polysaccharide Biosynthesis Protein SpsA, Chain A"/>
    <property type="match status" value="1"/>
</dbReference>
<proteinExistence type="predicted"/>
<keyword evidence="5" id="KW-0808">Transferase</keyword>
<dbReference type="Pfam" id="PF00534">
    <property type="entry name" value="Glycos_transf_1"/>
    <property type="match status" value="1"/>
</dbReference>
<dbReference type="PANTHER" id="PTHR12526:SF627">
    <property type="entry name" value="D-RHAMNOSYLTRANSFERASE WBPZ"/>
    <property type="match status" value="1"/>
</dbReference>
<feature type="coiled-coil region" evidence="1">
    <location>
        <begin position="448"/>
        <end position="724"/>
    </location>
</feature>
<dbReference type="SUPFAM" id="SSF53448">
    <property type="entry name" value="Nucleotide-diphospho-sugar transferases"/>
    <property type="match status" value="1"/>
</dbReference>
<dbReference type="GO" id="GO:0016757">
    <property type="term" value="F:glycosyltransferase activity"/>
    <property type="evidence" value="ECO:0007669"/>
    <property type="project" value="UniProtKB-KW"/>
</dbReference>
<evidence type="ECO:0000313" key="5">
    <source>
        <dbReference type="EMBL" id="UZF87312.1"/>
    </source>
</evidence>
<sequence>MAKIRTGRRGAVSRPQSDVASTSTAEALGSSAVDELAVPVRLSSGSDLEMHAGAHARAPAARNFLREAILVLGMHRSGTSALTGALIRLGATAPATPMAADQGNERGYFESVPFMVLHDQLLASAGSRWDDWRRFDLAWLTSFEAEKFRAEARKLLLDEFGDTKLLVLKDPRACRFIPFWKSVLAEAGTALRVVIPLRSPIEVARSLRNRDGMPLTKGLLIWLRHAVEAERETRDVPRAIVVMEEFLSDWRSDLQRIADEIGLAWPRSIEEAAPEIDAFLSADLVHQHAAEDEHSTLHGWALRAYKALHTLAHDPSAHHARATLDEIASAFEASCDLFGTLLSESTADIEALRGAQTSARHEADTARHQLEMALAATEAERSRVAEHNGALETTLSETRAAAEHQGARLSEAAAAAETERDAALGQVASLSMALEAANSASAHRETVVVRLKQDAAEAEGRFDALRQTIHGHEAEIGRLQAELDSERRRSAGDEARLALLDRLRAEQVEGLIELRRQLVQEQERADAAARDLAGRSATIEVLNAALRDERGLRSNLEARNSTLAESTAWLEARISSVSRRLDQRNEELVEAREEVTRIGQRLAQESSRADEAEVASAALAEAMERAEAERAMLSLQLTTMEQALNQASSERADLSRNLESSAATIRLADERAAQSRRDLERAESERATLATRLDGATRDMIKVQADAQLGAEAAERSIQALQAEVQRRECGEILRENELAALLKSSSWQLTRPFRTAVRALSRLKRSLRHGRKDPLFDTNWYLEQYRDVRLSGWDPYAHYLRHGAAEGRDPSPLFDTDWYLQQNPDVRESGMNPLVHYSRYGEKEGRHPTNVQNPVSVEQVATRSASLTVDVDAFPVLDAREGKLSERQTVANAVFDADWYLQNNPDVQAAGVDAYWHYVNSGEREGRKPTADFDPRFYLALYGDVRGAGLGAFAHYVSDGLREGRIGKLPIQMERAGAPTILFVGHDSYAAGAQRVLLEIIRWFRSHTFYKIKIILLGSGHLTTEYGKLAECFTVSNDINYDISDIINFIGGVPHVVYCNTIVSGKIFLTELSDYLADCTVVTHCHELDRVLEIFSSEAEALYRRSDYWICASPATARLLQRNPMLKDKSVATVPAFIEPSKLTEGDRLLFRSEQRRLLNLNDDTFVVVGCGTLHWRKDPDIFVQTAISAIERSKSFDIAFLWVGDGEEFDELTQKINASGFSDRILLVGRRSDAANFMCVGDVFFLSSQEDPFPLVVLEAAQFGLPSVCFAGATGMEDFIGSRGRVVSSRAPAAAAAAILELAENQEVRSRLGRAAHDEVFRSYISAAQIPHILANLHCAGVRPAVSVVVPNYNHENFISDRLDSILRQTFQDFEVIVLDDCSSDNSVDKITPFLRDPRVRFISNDVNSGSVFKQWERGVRQAKAELIWIAESDDLCDANFLKTLSAYMLDPDVNIAFGRTEIIDEVGVLVPGALKPYLDRFSPGFGEQAFLQTGPEFVNAGFGALCSIVNASGALLRKAALVKALPDAMKFRVCGDWRIYLEACIGGAVAYDPRAVNYFRRHSQSTVHKLEGTDTYFSERVNIADFVVSTFRTSPCLRQRMQAEINHEVTRFRGRYDEGFSGDLSALFRGNLSPDFLDQKHHVCFYVHGLLFSKGGIERLFAMISSALVERGFKVSVFCNPSEGGAPVFALRSGVKVVQADIQTTVGKAALRAFLVDEQVNLFVPMLSEWLFEHAIDAVDGLEIPIVASEHNNPRMIEDLWWSRERRIAYFSRVQAIHLVTHIFKRSLPLSLWPKVKIIEHPVAPEFSNAIRRPNSTPTILGVGRLVRQKRFDLLIDAFALLAEEFPEWRVCIFGDGEERKELEALVASRNLSGRVALPGTTDNIVCELEKAEMFVLSSEFEATGLAFIEALATGTPVVAFEHCEGTNEFISSGHNGLLAPEFNAASLAAAMRCMMADAALRLACGQRGRQIAQVHDISKIADEWETLILSHV</sequence>
<name>A0A9E8CKV0_9HYPH</name>
<keyword evidence="1" id="KW-0175">Coiled coil</keyword>
<dbReference type="EMBL" id="CP102774">
    <property type="protein sequence ID" value="UZF87312.1"/>
    <property type="molecule type" value="Genomic_DNA"/>
</dbReference>
<feature type="domain" description="Glycosyl transferase family 1" evidence="3">
    <location>
        <begin position="1809"/>
        <end position="1974"/>
    </location>
</feature>
<dbReference type="InterPro" id="IPR027417">
    <property type="entry name" value="P-loop_NTPase"/>
</dbReference>
<dbReference type="InterPro" id="IPR001173">
    <property type="entry name" value="Glyco_trans_2-like"/>
</dbReference>
<dbReference type="Pfam" id="PF13692">
    <property type="entry name" value="Glyco_trans_1_4"/>
    <property type="match status" value="1"/>
</dbReference>
<dbReference type="InterPro" id="IPR001296">
    <property type="entry name" value="Glyco_trans_1"/>
</dbReference>
<dbReference type="PANTHER" id="PTHR12526">
    <property type="entry name" value="GLYCOSYLTRANSFERASE"/>
    <property type="match status" value="1"/>
</dbReference>
<dbReference type="Pfam" id="PF00535">
    <property type="entry name" value="Glycos_transf_2"/>
    <property type="match status" value="1"/>
</dbReference>
<accession>A0A9E8CKV0</accession>
<organism evidence="5">
    <name type="scientific">Bosea sp. NBC_00436</name>
    <dbReference type="NCBI Taxonomy" id="2969620"/>
    <lineage>
        <taxon>Bacteria</taxon>
        <taxon>Pseudomonadati</taxon>
        <taxon>Pseudomonadota</taxon>
        <taxon>Alphaproteobacteria</taxon>
        <taxon>Hyphomicrobiales</taxon>
        <taxon>Boseaceae</taxon>
        <taxon>Bosea</taxon>
    </lineage>
</organism>
<dbReference type="SUPFAM" id="SSF52540">
    <property type="entry name" value="P-loop containing nucleoside triphosphate hydrolases"/>
    <property type="match status" value="1"/>
</dbReference>
<gene>
    <name evidence="5" type="ORF">NWE54_00485</name>
</gene>
<protein>
    <submittedName>
        <fullName evidence="5">Glycosyltransferase</fullName>
        <ecNumber evidence="5">2.4.-.-</ecNumber>
    </submittedName>
</protein>
<dbReference type="Gene3D" id="3.40.50.2000">
    <property type="entry name" value="Glycogen Phosphorylase B"/>
    <property type="match status" value="3"/>
</dbReference>
<dbReference type="Gene3D" id="3.40.50.300">
    <property type="entry name" value="P-loop containing nucleotide triphosphate hydrolases"/>
    <property type="match status" value="1"/>
</dbReference>
<dbReference type="InterPro" id="IPR029044">
    <property type="entry name" value="Nucleotide-diphossugar_trans"/>
</dbReference>
<evidence type="ECO:0000256" key="2">
    <source>
        <dbReference type="SAM" id="MobiDB-lite"/>
    </source>
</evidence>
<feature type="compositionally biased region" description="Polar residues" evidence="2">
    <location>
        <begin position="14"/>
        <end position="25"/>
    </location>
</feature>
<evidence type="ECO:0000259" key="4">
    <source>
        <dbReference type="Pfam" id="PF00535"/>
    </source>
</evidence>